<evidence type="ECO:0000313" key="3">
    <source>
        <dbReference type="EMBL" id="GAN03657.1"/>
    </source>
</evidence>
<dbReference type="SUPFAM" id="SSF101931">
    <property type="entry name" value="Pym (Within the bgcn gene intron protein, WIBG), N-terminal domain"/>
    <property type="match status" value="1"/>
</dbReference>
<evidence type="ECO:0000259" key="2">
    <source>
        <dbReference type="SMART" id="SM01273"/>
    </source>
</evidence>
<protein>
    <submittedName>
        <fullName evidence="3">Within the bgcn gene intron protein</fullName>
    </submittedName>
</protein>
<accession>A0A0C9MKJ6</accession>
<evidence type="ECO:0000256" key="1">
    <source>
        <dbReference type="SAM" id="MobiDB-lite"/>
    </source>
</evidence>
<dbReference type="InterPro" id="IPR036348">
    <property type="entry name" value="WIBG_N_sf"/>
</dbReference>
<dbReference type="PANTHER" id="PTHR22959">
    <property type="entry name" value="PYM PROTEIN"/>
    <property type="match status" value="1"/>
</dbReference>
<name>A0A0C9MKJ6_9FUNG</name>
<dbReference type="PANTHER" id="PTHR22959:SF0">
    <property type="entry name" value="PARTNER OF Y14 AND MAGO"/>
    <property type="match status" value="1"/>
</dbReference>
<dbReference type="Proteomes" id="UP000053815">
    <property type="component" value="Unassembled WGS sequence"/>
</dbReference>
<sequence length="153" mass="16943">MTDPSNAGIIQVGEERWIPGSQRADGSYRKERKVRPGFVPLEDVKRYSNARIEASREASLPPGAKTATSSIPGAKKKPVEKPKPAAAKTAVAPTPPAADQTKDKKIKALNKKIRQITELEQKLIKGEKLNEEQHEKVKKGRSLREELEKLSLE</sequence>
<gene>
    <name evidence="3" type="ORF">MAM1_0045c03112</name>
</gene>
<feature type="compositionally biased region" description="Basic and acidic residues" evidence="1">
    <location>
        <begin position="124"/>
        <end position="135"/>
    </location>
</feature>
<keyword evidence="4" id="KW-1185">Reference proteome</keyword>
<feature type="region of interest" description="Disordered" evidence="1">
    <location>
        <begin position="52"/>
        <end position="104"/>
    </location>
</feature>
<feature type="domain" description="WIBG Mago-binding" evidence="2">
    <location>
        <begin position="14"/>
        <end position="40"/>
    </location>
</feature>
<evidence type="ECO:0000313" key="4">
    <source>
        <dbReference type="Proteomes" id="UP000053815"/>
    </source>
</evidence>
<dbReference type="Pfam" id="PF09282">
    <property type="entry name" value="Mago-bind"/>
    <property type="match status" value="1"/>
</dbReference>
<proteinExistence type="predicted"/>
<reference evidence="3" key="1">
    <citation type="submission" date="2014-09" db="EMBL/GenBank/DDBJ databases">
        <title>Draft genome sequence of an oleaginous Mucoromycotina fungus Mucor ambiguus NBRC6742.</title>
        <authorList>
            <person name="Takeda I."/>
            <person name="Yamane N."/>
            <person name="Morita T."/>
            <person name="Tamano K."/>
            <person name="Machida M."/>
            <person name="Baker S."/>
            <person name="Koike H."/>
        </authorList>
    </citation>
    <scope>NUCLEOTIDE SEQUENCE</scope>
    <source>
        <strain evidence="3">NBRC 6742</strain>
    </source>
</reference>
<dbReference type="GO" id="GO:0003723">
    <property type="term" value="F:RNA binding"/>
    <property type="evidence" value="ECO:0007669"/>
    <property type="project" value="TreeGrafter"/>
</dbReference>
<dbReference type="InterPro" id="IPR039333">
    <property type="entry name" value="PYM1"/>
</dbReference>
<dbReference type="GO" id="GO:0005737">
    <property type="term" value="C:cytoplasm"/>
    <property type="evidence" value="ECO:0007669"/>
    <property type="project" value="TreeGrafter"/>
</dbReference>
<dbReference type="InterPro" id="IPR015362">
    <property type="entry name" value="WIBG_mago-bd"/>
</dbReference>
<dbReference type="EMBL" id="DF836334">
    <property type="protein sequence ID" value="GAN03657.1"/>
    <property type="molecule type" value="Genomic_DNA"/>
</dbReference>
<dbReference type="GO" id="GO:0035145">
    <property type="term" value="C:exon-exon junction complex"/>
    <property type="evidence" value="ECO:0007669"/>
    <property type="project" value="TreeGrafter"/>
</dbReference>
<dbReference type="STRING" id="91626.A0A0C9MKJ6"/>
<feature type="region of interest" description="Disordered" evidence="1">
    <location>
        <begin position="124"/>
        <end position="153"/>
    </location>
</feature>
<dbReference type="OrthoDB" id="21625at2759"/>
<organism evidence="3">
    <name type="scientific">Mucor ambiguus</name>
    <dbReference type="NCBI Taxonomy" id="91626"/>
    <lineage>
        <taxon>Eukaryota</taxon>
        <taxon>Fungi</taxon>
        <taxon>Fungi incertae sedis</taxon>
        <taxon>Mucoromycota</taxon>
        <taxon>Mucoromycotina</taxon>
        <taxon>Mucoromycetes</taxon>
        <taxon>Mucorales</taxon>
        <taxon>Mucorineae</taxon>
        <taxon>Mucoraceae</taxon>
        <taxon>Mucor</taxon>
    </lineage>
</organism>
<dbReference type="AlphaFoldDB" id="A0A0C9MKJ6"/>
<dbReference type="GO" id="GO:1903259">
    <property type="term" value="P:exon-exon junction complex disassembly"/>
    <property type="evidence" value="ECO:0007669"/>
    <property type="project" value="InterPro"/>
</dbReference>
<feature type="compositionally biased region" description="Basic and acidic residues" evidence="1">
    <location>
        <begin position="142"/>
        <end position="153"/>
    </location>
</feature>
<dbReference type="SMART" id="SM01273">
    <property type="entry name" value="Mago-bind"/>
    <property type="match status" value="1"/>
</dbReference>